<accession>A0A9W9WU07</accession>
<evidence type="ECO:0000256" key="3">
    <source>
        <dbReference type="ARBA" id="ARBA00023043"/>
    </source>
</evidence>
<dbReference type="SUPFAM" id="SSF50044">
    <property type="entry name" value="SH3-domain"/>
    <property type="match status" value="1"/>
</dbReference>
<comment type="caution">
    <text evidence="9">The sequence shown here is derived from an EMBL/GenBank/DDBJ whole genome shotgun (WGS) entry which is preliminary data.</text>
</comment>
<feature type="region of interest" description="Disordered" evidence="6">
    <location>
        <begin position="53"/>
        <end position="113"/>
    </location>
</feature>
<dbReference type="CDD" id="cd00174">
    <property type="entry name" value="SH3"/>
    <property type="match status" value="1"/>
</dbReference>
<dbReference type="PROSITE" id="PS50088">
    <property type="entry name" value="ANK_REPEAT"/>
    <property type="match status" value="3"/>
</dbReference>
<sequence length="1371" mass="152702">MASEFQSAMTVRSLRILKNLEFLADSSVIQPAQLNAILAQLPTETDARAAAARQTQVAPSPLAVQPVPTQPSPAPYAAPVPQPSSLPMREKAPAYDQYPTPPPSQAPPAYPQAPASLGFASAMWAYTPTDTGDLALAQNDRIMVLEHMNDDWWRGRNERTGKEGIFPKSYVKPIDEKAGIYSPPPPTNYGNMPLAVAQSGSNAEPSNPEQKSKFEENGKKFGKKLGNAARGALWIDCEDFRGAPLIALFGERLTKQFLSESINLLDNLIFALSPLGVITAVVSVIRVCGGSSLRAFIGRAQEGPAEAEAELLPCVSESTAELFNEGGISRVFGRPKIVEIIMWEDKDAQDDADRIKIGTLREALKDGAWSAKDSKLSREDLDELSHLPELDIPNLSLNKGIRSRGKFWFYSVAVLGVMLQVGSICYAAITVFLFPLSFEKSGSPVSSYAFPLYMIGSVLLFMGMLASAIIIQRSSEQIYFKSNKPSKIFWLQPGKQNVGDQVFNEFMAVKEGPKGTMAKKMEYIKSVRVRESDTRHLETYITVLSTMLGFVFQFVGLRGLHASVILAQMGSIFVMSLLRSCLRTERVPLNENKIRDDRECISYKHQELDCFAFRLHGFESLEISTAGSFTPSSVDERGIASLQQIIRSRTRLAQVTSLQNHGLVVGWDKMPIRDAAQSLAKAIESTMDLFSAWGFKFDKPWEFSIPLKYQRSSIPSLSQNFGFHHFELARYGDAQRWSINVDELEAVLGLSVWSLYKSEDEDLQHPLYRLLGLTADQASQKETFRLFHKWIFRQTEARLVSAKAVDSTRRLFGWHNLASDALGEDILVVQTKSDVEKMVAQDIFIHFLLSALTKVDKLGGETSLTEYDGSYGSVTVQNTRVDDMVRCFEGHKLGSREDALLCVVLVLEKRALLPEFAADSLNVRGQVEKFIGRNDWESAFDRIRWLCQRSDGLDLEMSAYELGNLCRRALLDQSKSAQEKGLQNICRILDSNTETDFLNARKLTPPTRWAVSPASRAWWTKLGRQIGWVAWQVSIHTKGMQWIQPALQSRRTADDLMLAFESVMNTTPTSHAPDTIFRDWLIMDPDEFIHQHSSDEDVLAFKYAVMKGYYGVIFSTLLRLMELDLAYPGFIRHAFIVAARSQCDWAIQVLLRRGADINALNDRKISALTESIILEDLDAIRMLLNHGADCNGDRTPDVRPLLLAAQQGSIKVVQLLVFDYKANLESEDSVGMTALHRATQKNHVDTVRILLSEGAEINHMTHDGITPLLSAVMNNQLHMAEVLLQSGANINARGGGFGQTALAIAVTYRDRDTFDLLMSKGADPWMRDDFGRTALDLARDSGRDDIVATLCNLSSPTQSIYSAVDGSPRRL</sequence>
<dbReference type="Pfam" id="PF00018">
    <property type="entry name" value="SH3_1"/>
    <property type="match status" value="1"/>
</dbReference>
<feature type="repeat" description="ANK" evidence="4">
    <location>
        <begin position="1297"/>
        <end position="1329"/>
    </location>
</feature>
<feature type="transmembrane region" description="Helical" evidence="7">
    <location>
        <begin position="407"/>
        <end position="436"/>
    </location>
</feature>
<dbReference type="Proteomes" id="UP001148312">
    <property type="component" value="Unassembled WGS sequence"/>
</dbReference>
<keyword evidence="7" id="KW-0812">Transmembrane</keyword>
<feature type="compositionally biased region" description="Pro residues" evidence="6">
    <location>
        <begin position="99"/>
        <end position="111"/>
    </location>
</feature>
<feature type="repeat" description="ANK" evidence="4">
    <location>
        <begin position="1230"/>
        <end position="1262"/>
    </location>
</feature>
<gene>
    <name evidence="9" type="ORF">N7539_007804</name>
</gene>
<organism evidence="9 10">
    <name type="scientific">Penicillium diatomitis</name>
    <dbReference type="NCBI Taxonomy" id="2819901"/>
    <lineage>
        <taxon>Eukaryota</taxon>
        <taxon>Fungi</taxon>
        <taxon>Dikarya</taxon>
        <taxon>Ascomycota</taxon>
        <taxon>Pezizomycotina</taxon>
        <taxon>Eurotiomycetes</taxon>
        <taxon>Eurotiomycetidae</taxon>
        <taxon>Eurotiales</taxon>
        <taxon>Aspergillaceae</taxon>
        <taxon>Penicillium</taxon>
    </lineage>
</organism>
<evidence type="ECO:0000256" key="6">
    <source>
        <dbReference type="SAM" id="MobiDB-lite"/>
    </source>
</evidence>
<dbReference type="PANTHER" id="PTHR24193">
    <property type="entry name" value="ANKYRIN REPEAT PROTEIN"/>
    <property type="match status" value="1"/>
</dbReference>
<dbReference type="Gene3D" id="2.30.30.40">
    <property type="entry name" value="SH3 Domains"/>
    <property type="match status" value="1"/>
</dbReference>
<feature type="transmembrane region" description="Helical" evidence="7">
    <location>
        <begin position="268"/>
        <end position="289"/>
    </location>
</feature>
<protein>
    <recommendedName>
        <fullName evidence="8">SH3 domain-containing protein</fullName>
    </recommendedName>
</protein>
<dbReference type="GO" id="GO:0000976">
    <property type="term" value="F:transcription cis-regulatory region binding"/>
    <property type="evidence" value="ECO:0007669"/>
    <property type="project" value="TreeGrafter"/>
</dbReference>
<evidence type="ECO:0000256" key="1">
    <source>
        <dbReference type="ARBA" id="ARBA00022443"/>
    </source>
</evidence>
<dbReference type="Gene3D" id="1.25.40.20">
    <property type="entry name" value="Ankyrin repeat-containing domain"/>
    <property type="match status" value="1"/>
</dbReference>
<dbReference type="InterPro" id="IPR002110">
    <property type="entry name" value="Ankyrin_rpt"/>
</dbReference>
<keyword evidence="3 4" id="KW-0040">ANK repeat</keyword>
<keyword evidence="10" id="KW-1185">Reference proteome</keyword>
<dbReference type="PROSITE" id="PS50002">
    <property type="entry name" value="SH3"/>
    <property type="match status" value="1"/>
</dbReference>
<keyword evidence="2" id="KW-0677">Repeat</keyword>
<dbReference type="GO" id="GO:0005634">
    <property type="term" value="C:nucleus"/>
    <property type="evidence" value="ECO:0007669"/>
    <property type="project" value="TreeGrafter"/>
</dbReference>
<dbReference type="GeneID" id="81627654"/>
<evidence type="ECO:0000256" key="7">
    <source>
        <dbReference type="SAM" id="Phobius"/>
    </source>
</evidence>
<keyword evidence="1 5" id="KW-0728">SH3 domain</keyword>
<reference evidence="9" key="1">
    <citation type="submission" date="2022-12" db="EMBL/GenBank/DDBJ databases">
        <authorList>
            <person name="Petersen C."/>
        </authorList>
    </citation>
    <scope>NUCLEOTIDE SEQUENCE</scope>
    <source>
        <strain evidence="9">IBT 30728</strain>
    </source>
</reference>
<feature type="transmembrane region" description="Helical" evidence="7">
    <location>
        <begin position="537"/>
        <end position="554"/>
    </location>
</feature>
<dbReference type="PROSITE" id="PS50297">
    <property type="entry name" value="ANK_REP_REGION"/>
    <property type="match status" value="2"/>
</dbReference>
<feature type="domain" description="SH3" evidence="8">
    <location>
        <begin position="115"/>
        <end position="176"/>
    </location>
</feature>
<dbReference type="PRINTS" id="PR01415">
    <property type="entry name" value="ANKYRIN"/>
</dbReference>
<dbReference type="Pfam" id="PF12796">
    <property type="entry name" value="Ank_2"/>
    <property type="match status" value="1"/>
</dbReference>
<evidence type="ECO:0000256" key="2">
    <source>
        <dbReference type="ARBA" id="ARBA00022737"/>
    </source>
</evidence>
<reference evidence="9" key="2">
    <citation type="journal article" date="2023" name="IMA Fungus">
        <title>Comparative genomic study of the Penicillium genus elucidates a diverse pangenome and 15 lateral gene transfer events.</title>
        <authorList>
            <person name="Petersen C."/>
            <person name="Sorensen T."/>
            <person name="Nielsen M.R."/>
            <person name="Sondergaard T.E."/>
            <person name="Sorensen J.L."/>
            <person name="Fitzpatrick D.A."/>
            <person name="Frisvad J.C."/>
            <person name="Nielsen K.L."/>
        </authorList>
    </citation>
    <scope>NUCLEOTIDE SEQUENCE</scope>
    <source>
        <strain evidence="9">IBT 30728</strain>
    </source>
</reference>
<dbReference type="InterPro" id="IPR001452">
    <property type="entry name" value="SH3_domain"/>
</dbReference>
<proteinExistence type="predicted"/>
<dbReference type="SMART" id="SM00248">
    <property type="entry name" value="ANK"/>
    <property type="match status" value="7"/>
</dbReference>
<name>A0A9W9WU07_9EURO</name>
<dbReference type="RefSeq" id="XP_056787270.1">
    <property type="nucleotide sequence ID" value="XM_056937405.1"/>
</dbReference>
<dbReference type="InterPro" id="IPR036028">
    <property type="entry name" value="SH3-like_dom_sf"/>
</dbReference>
<keyword evidence="7" id="KW-0472">Membrane</keyword>
<dbReference type="PANTHER" id="PTHR24193:SF121">
    <property type="entry name" value="ADA2A-CONTAINING COMPLEX COMPONENT 3, ISOFORM D"/>
    <property type="match status" value="1"/>
</dbReference>
<feature type="repeat" description="ANK" evidence="4">
    <location>
        <begin position="1263"/>
        <end position="1295"/>
    </location>
</feature>
<feature type="compositionally biased region" description="Pro residues" evidence="6">
    <location>
        <begin position="68"/>
        <end position="84"/>
    </location>
</feature>
<evidence type="ECO:0000256" key="5">
    <source>
        <dbReference type="PROSITE-ProRule" id="PRU00192"/>
    </source>
</evidence>
<evidence type="ECO:0000313" key="9">
    <source>
        <dbReference type="EMBL" id="KAJ5475517.1"/>
    </source>
</evidence>
<feature type="transmembrane region" description="Helical" evidence="7">
    <location>
        <begin position="448"/>
        <end position="471"/>
    </location>
</feature>
<dbReference type="SMART" id="SM00326">
    <property type="entry name" value="SH3"/>
    <property type="match status" value="1"/>
</dbReference>
<dbReference type="InterPro" id="IPR050663">
    <property type="entry name" value="Ankyrin-SOCS_Box"/>
</dbReference>
<evidence type="ECO:0000313" key="10">
    <source>
        <dbReference type="Proteomes" id="UP001148312"/>
    </source>
</evidence>
<keyword evidence="7" id="KW-1133">Transmembrane helix</keyword>
<dbReference type="EMBL" id="JAPWDQ010000011">
    <property type="protein sequence ID" value="KAJ5475517.1"/>
    <property type="molecule type" value="Genomic_DNA"/>
</dbReference>
<dbReference type="InterPro" id="IPR036770">
    <property type="entry name" value="Ankyrin_rpt-contain_sf"/>
</dbReference>
<evidence type="ECO:0000259" key="8">
    <source>
        <dbReference type="PROSITE" id="PS50002"/>
    </source>
</evidence>
<evidence type="ECO:0000256" key="4">
    <source>
        <dbReference type="PROSITE-ProRule" id="PRU00023"/>
    </source>
</evidence>
<dbReference type="SUPFAM" id="SSF48403">
    <property type="entry name" value="Ankyrin repeat"/>
    <property type="match status" value="1"/>
</dbReference>
<dbReference type="GO" id="GO:0045944">
    <property type="term" value="P:positive regulation of transcription by RNA polymerase II"/>
    <property type="evidence" value="ECO:0007669"/>
    <property type="project" value="TreeGrafter"/>
</dbReference>